<evidence type="ECO:0000313" key="1">
    <source>
        <dbReference type="Proteomes" id="UP000036681"/>
    </source>
</evidence>
<dbReference type="WBParaSite" id="ALUE_0001983601-mRNA-1">
    <property type="protein sequence ID" value="ALUE_0001983601-mRNA-1"/>
    <property type="gene ID" value="ALUE_0001983601"/>
</dbReference>
<reference evidence="2" key="1">
    <citation type="submission" date="2017-02" db="UniProtKB">
        <authorList>
            <consortium name="WormBaseParasite"/>
        </authorList>
    </citation>
    <scope>IDENTIFICATION</scope>
</reference>
<dbReference type="AlphaFoldDB" id="A0A0M3IM58"/>
<keyword evidence="1" id="KW-1185">Reference proteome</keyword>
<dbReference type="Proteomes" id="UP000036681">
    <property type="component" value="Unplaced"/>
</dbReference>
<proteinExistence type="predicted"/>
<name>A0A0M3IM58_ASCLU</name>
<sequence length="177" mass="19965">MCVVLYELPASNSSRCEQSLMDDFMNYNNRGIRSPGANSNSDVSHVPYKLSSQISEGSTARENKATTAATQQSLVLVLISCLKHWCRQLFWLTILCVIGCCGDSISQHTRSKTIRHVRRSIHAQYATRTKNITTIEMQLLRHLSETQMAGSHKRRIASRAPSSHLYDISEEGEIECY</sequence>
<evidence type="ECO:0000313" key="2">
    <source>
        <dbReference type="WBParaSite" id="ALUE_0001983601-mRNA-1"/>
    </source>
</evidence>
<organism evidence="1 2">
    <name type="scientific">Ascaris lumbricoides</name>
    <name type="common">Giant roundworm</name>
    <dbReference type="NCBI Taxonomy" id="6252"/>
    <lineage>
        <taxon>Eukaryota</taxon>
        <taxon>Metazoa</taxon>
        <taxon>Ecdysozoa</taxon>
        <taxon>Nematoda</taxon>
        <taxon>Chromadorea</taxon>
        <taxon>Rhabditida</taxon>
        <taxon>Spirurina</taxon>
        <taxon>Ascaridomorpha</taxon>
        <taxon>Ascaridoidea</taxon>
        <taxon>Ascarididae</taxon>
        <taxon>Ascaris</taxon>
    </lineage>
</organism>
<protein>
    <submittedName>
        <fullName evidence="2">Transmembrane protein</fullName>
    </submittedName>
</protein>
<accession>A0A0M3IM58</accession>